<reference evidence="1" key="1">
    <citation type="submission" date="2021-05" db="EMBL/GenBank/DDBJ databases">
        <authorList>
            <person name="Alioto T."/>
            <person name="Alioto T."/>
            <person name="Gomez Garrido J."/>
        </authorList>
    </citation>
    <scope>NUCLEOTIDE SEQUENCE</scope>
</reference>
<dbReference type="AlphaFoldDB" id="A0A8D9EAK9"/>
<sequence>MNWPSKKKLLQNTNETIINQSPSIMEFCQSQNTYIIALQEAKMKSAGFFTELTFELNGEAAHILRKTNMHDMPIALARKQKTIVPLEVHKYLTFSIGILLCFLLYPNY</sequence>
<name>A0A8D9EAK9_9HEMI</name>
<evidence type="ECO:0000313" key="1">
    <source>
        <dbReference type="EMBL" id="CAG6744705.1"/>
    </source>
</evidence>
<protein>
    <submittedName>
        <fullName evidence="1">Uncharacterized protein</fullName>
    </submittedName>
</protein>
<organism evidence="1">
    <name type="scientific">Cacopsylla melanoneura</name>
    <dbReference type="NCBI Taxonomy" id="428564"/>
    <lineage>
        <taxon>Eukaryota</taxon>
        <taxon>Metazoa</taxon>
        <taxon>Ecdysozoa</taxon>
        <taxon>Arthropoda</taxon>
        <taxon>Hexapoda</taxon>
        <taxon>Insecta</taxon>
        <taxon>Pterygota</taxon>
        <taxon>Neoptera</taxon>
        <taxon>Paraneoptera</taxon>
        <taxon>Hemiptera</taxon>
        <taxon>Sternorrhyncha</taxon>
        <taxon>Psylloidea</taxon>
        <taxon>Psyllidae</taxon>
        <taxon>Psyllinae</taxon>
        <taxon>Cacopsylla</taxon>
    </lineage>
</organism>
<dbReference type="EMBL" id="HBUF01473333">
    <property type="protein sequence ID" value="CAG6744705.1"/>
    <property type="molecule type" value="Transcribed_RNA"/>
</dbReference>
<proteinExistence type="predicted"/>
<accession>A0A8D9EAK9</accession>